<dbReference type="PANTHER" id="PTHR43140:SF1">
    <property type="entry name" value="TYPE I RESTRICTION ENZYME ECOKI SPECIFICITY SUBUNIT"/>
    <property type="match status" value="1"/>
</dbReference>
<dbReference type="GO" id="GO:0032259">
    <property type="term" value="P:methylation"/>
    <property type="evidence" value="ECO:0007669"/>
    <property type="project" value="UniProtKB-KW"/>
</dbReference>
<comment type="similarity">
    <text evidence="1">Belongs to the type-I restriction system S methylase family.</text>
</comment>
<dbReference type="InterPro" id="IPR044946">
    <property type="entry name" value="Restrct_endonuc_typeI_TRD_sf"/>
</dbReference>
<proteinExistence type="inferred from homology"/>
<evidence type="ECO:0000256" key="2">
    <source>
        <dbReference type="ARBA" id="ARBA00022747"/>
    </source>
</evidence>
<dbReference type="CDD" id="cd16961">
    <property type="entry name" value="RMtype1_S_TRD-CR_like"/>
    <property type="match status" value="1"/>
</dbReference>
<feature type="domain" description="Type I restriction modification DNA specificity" evidence="4">
    <location>
        <begin position="8"/>
        <end position="164"/>
    </location>
</feature>
<keyword evidence="3" id="KW-0238">DNA-binding</keyword>
<dbReference type="GO" id="GO:0008168">
    <property type="term" value="F:methyltransferase activity"/>
    <property type="evidence" value="ECO:0007669"/>
    <property type="project" value="UniProtKB-KW"/>
</dbReference>
<dbReference type="Proteomes" id="UP000230852">
    <property type="component" value="Unassembled WGS sequence"/>
</dbReference>
<organism evidence="5 6">
    <name type="scientific">Candidatus Magasanikbacteria bacterium CG10_big_fil_rev_8_21_14_0_10_36_16</name>
    <dbReference type="NCBI Taxonomy" id="1974645"/>
    <lineage>
        <taxon>Bacteria</taxon>
        <taxon>Candidatus Magasanikiibacteriota</taxon>
    </lineage>
</organism>
<gene>
    <name evidence="5" type="ORF">COU28_02520</name>
</gene>
<dbReference type="Pfam" id="PF01420">
    <property type="entry name" value="Methylase_S"/>
    <property type="match status" value="1"/>
</dbReference>
<dbReference type="EMBL" id="PFBU01000052">
    <property type="protein sequence ID" value="PIR78266.1"/>
    <property type="molecule type" value="Genomic_DNA"/>
</dbReference>
<dbReference type="AlphaFoldDB" id="A0A2H0TYG1"/>
<sequence>QALRKLEGVEWVELGEVCEINRKTAEPTKLFGETDFVYIDISSVENGTGNLNYENIILPSKAPSRARRIIQNGDVLLSTVRPNLKAFAYLENLPSKALASTGFAVLTAKENVLAKFVFHLLFTDDLQNQMAGRMGKGSYPSINQDDVEQLSIPLPSLNIQKKLVAEAEKEQQIINANKQLIKIMEQKISDVLSEI</sequence>
<evidence type="ECO:0000313" key="5">
    <source>
        <dbReference type="EMBL" id="PIR78266.1"/>
    </source>
</evidence>
<comment type="caution">
    <text evidence="5">The sequence shown here is derived from an EMBL/GenBank/DDBJ whole genome shotgun (WGS) entry which is preliminary data.</text>
</comment>
<dbReference type="InterPro" id="IPR000055">
    <property type="entry name" value="Restrct_endonuc_typeI_TRD"/>
</dbReference>
<accession>A0A2H0TYG1</accession>
<name>A0A2H0TYG1_9BACT</name>
<evidence type="ECO:0000313" key="6">
    <source>
        <dbReference type="Proteomes" id="UP000230852"/>
    </source>
</evidence>
<dbReference type="GO" id="GO:0009307">
    <property type="term" value="P:DNA restriction-modification system"/>
    <property type="evidence" value="ECO:0007669"/>
    <property type="project" value="UniProtKB-KW"/>
</dbReference>
<protein>
    <submittedName>
        <fullName evidence="5">N-6 DNA methylase</fullName>
    </submittedName>
</protein>
<reference evidence="6" key="1">
    <citation type="submission" date="2017-09" db="EMBL/GenBank/DDBJ databases">
        <title>Depth-based differentiation of microbial function through sediment-hosted aquifers and enrichment of novel symbionts in the deep terrestrial subsurface.</title>
        <authorList>
            <person name="Probst A.J."/>
            <person name="Ladd B."/>
            <person name="Jarett J.K."/>
            <person name="Geller-Mcgrath D.E."/>
            <person name="Sieber C.M.K."/>
            <person name="Emerson J.B."/>
            <person name="Anantharaman K."/>
            <person name="Thomas B.C."/>
            <person name="Malmstrom R."/>
            <person name="Stieglmeier M."/>
            <person name="Klingl A."/>
            <person name="Woyke T."/>
            <person name="Ryan C.M."/>
            <person name="Banfield J.F."/>
        </authorList>
    </citation>
    <scope>NUCLEOTIDE SEQUENCE [LARGE SCALE GENOMIC DNA]</scope>
</reference>
<evidence type="ECO:0000256" key="1">
    <source>
        <dbReference type="ARBA" id="ARBA00010923"/>
    </source>
</evidence>
<dbReference type="SUPFAM" id="SSF116734">
    <property type="entry name" value="DNA methylase specificity domain"/>
    <property type="match status" value="1"/>
</dbReference>
<feature type="non-terminal residue" evidence="5">
    <location>
        <position position="1"/>
    </location>
</feature>
<dbReference type="GO" id="GO:0003677">
    <property type="term" value="F:DNA binding"/>
    <property type="evidence" value="ECO:0007669"/>
    <property type="project" value="UniProtKB-KW"/>
</dbReference>
<dbReference type="PANTHER" id="PTHR43140">
    <property type="entry name" value="TYPE-1 RESTRICTION ENZYME ECOKI SPECIFICITY PROTEIN"/>
    <property type="match status" value="1"/>
</dbReference>
<keyword evidence="2" id="KW-0680">Restriction system</keyword>
<evidence type="ECO:0000259" key="4">
    <source>
        <dbReference type="Pfam" id="PF01420"/>
    </source>
</evidence>
<keyword evidence="5" id="KW-0489">Methyltransferase</keyword>
<dbReference type="InterPro" id="IPR051212">
    <property type="entry name" value="Type-I_RE_S_subunit"/>
</dbReference>
<evidence type="ECO:0000256" key="3">
    <source>
        <dbReference type="ARBA" id="ARBA00023125"/>
    </source>
</evidence>
<keyword evidence="5" id="KW-0808">Transferase</keyword>
<dbReference type="Gene3D" id="3.90.220.20">
    <property type="entry name" value="DNA methylase specificity domains"/>
    <property type="match status" value="1"/>
</dbReference>